<dbReference type="Gene3D" id="3.10.270.10">
    <property type="entry name" value="Urate Oxidase"/>
    <property type="match status" value="1"/>
</dbReference>
<protein>
    <recommendedName>
        <fullName evidence="2">GTP cyclohydrolase FolE2</fullName>
        <ecNumber evidence="2">3.5.4.16</ecNumber>
    </recommendedName>
</protein>
<evidence type="ECO:0000256" key="2">
    <source>
        <dbReference type="HAMAP-Rule" id="MF_01527"/>
    </source>
</evidence>
<dbReference type="Proteomes" id="UP000235460">
    <property type="component" value="Unassembled WGS sequence"/>
</dbReference>
<dbReference type="Proteomes" id="UP000235619">
    <property type="component" value="Unassembled WGS sequence"/>
</dbReference>
<keyword evidence="1 2" id="KW-0378">Hydrolase</keyword>
<dbReference type="HAMAP" id="MF_01527_B">
    <property type="entry name" value="GTP_cyclohydrol_B"/>
    <property type="match status" value="1"/>
</dbReference>
<proteinExistence type="inferred from homology"/>
<dbReference type="AlphaFoldDB" id="A0A2N7QFF5"/>
<comment type="function">
    <text evidence="2">Converts GTP to 7,8-dihydroneopterin triphosphate.</text>
</comment>
<gene>
    <name evidence="2" type="primary">folE2</name>
    <name evidence="4" type="ORF">C0169_02645</name>
    <name evidence="3" type="ORF">C0190_01870</name>
</gene>
<evidence type="ECO:0000256" key="1">
    <source>
        <dbReference type="ARBA" id="ARBA00022801"/>
    </source>
</evidence>
<dbReference type="UniPathway" id="UPA00848">
    <property type="reaction ID" value="UER00151"/>
</dbReference>
<comment type="catalytic activity">
    <reaction evidence="2">
        <text>GTP + H2O = 7,8-dihydroneopterin 3'-triphosphate + formate + H(+)</text>
        <dbReference type="Rhea" id="RHEA:17473"/>
        <dbReference type="ChEBI" id="CHEBI:15377"/>
        <dbReference type="ChEBI" id="CHEBI:15378"/>
        <dbReference type="ChEBI" id="CHEBI:15740"/>
        <dbReference type="ChEBI" id="CHEBI:37565"/>
        <dbReference type="ChEBI" id="CHEBI:58462"/>
        <dbReference type="EC" id="3.5.4.16"/>
    </reaction>
</comment>
<dbReference type="GO" id="GO:0046654">
    <property type="term" value="P:tetrahydrofolate biosynthetic process"/>
    <property type="evidence" value="ECO:0007669"/>
    <property type="project" value="UniProtKB-UniRule"/>
</dbReference>
<dbReference type="InterPro" id="IPR003801">
    <property type="entry name" value="GTP_cyclohydrolase_FolE2/MptA"/>
</dbReference>
<organism evidence="4 6">
    <name type="scientific">Thermodesulfobacterium geofontis</name>
    <dbReference type="NCBI Taxonomy" id="1295609"/>
    <lineage>
        <taxon>Bacteria</taxon>
        <taxon>Pseudomonadati</taxon>
        <taxon>Thermodesulfobacteriota</taxon>
        <taxon>Thermodesulfobacteria</taxon>
        <taxon>Thermodesulfobacteriales</taxon>
        <taxon>Thermodesulfobacteriaceae</taxon>
        <taxon>Thermodesulfobacterium</taxon>
    </lineage>
</organism>
<dbReference type="GO" id="GO:0003934">
    <property type="term" value="F:GTP cyclohydrolase I activity"/>
    <property type="evidence" value="ECO:0007669"/>
    <property type="project" value="UniProtKB-UniRule"/>
</dbReference>
<comment type="pathway">
    <text evidence="2">Cofactor biosynthesis; 7,8-dihydroneopterin triphosphate biosynthesis; 7,8-dihydroneopterin triphosphate from GTP: step 1/1.</text>
</comment>
<name>A0A2N7QFF5_9BACT</name>
<dbReference type="PANTHER" id="PTHR36445:SF1">
    <property type="entry name" value="GTP CYCLOHYDROLASE MPTA"/>
    <property type="match status" value="1"/>
</dbReference>
<dbReference type="EC" id="3.5.4.16" evidence="2"/>
<feature type="site" description="May be catalytically important" evidence="2">
    <location>
        <position position="147"/>
    </location>
</feature>
<dbReference type="InterPro" id="IPR022838">
    <property type="entry name" value="GTP_cyclohydrolase_FolE2"/>
</dbReference>
<reference evidence="5 6" key="1">
    <citation type="submission" date="2018-01" db="EMBL/GenBank/DDBJ databases">
        <title>Metagenomic assembled genomes from two thermal pools in the Uzon Caldera, Kamchatka, Russia.</title>
        <authorList>
            <person name="Wilkins L."/>
            <person name="Ettinger C."/>
        </authorList>
    </citation>
    <scope>NUCLEOTIDE SEQUENCE [LARGE SCALE GENOMIC DNA]</scope>
    <source>
        <strain evidence="4">ARK-04</strain>
        <strain evidence="3">ZAV-08</strain>
    </source>
</reference>
<comment type="similarity">
    <text evidence="2">Belongs to the GTP cyclohydrolase IV family.</text>
</comment>
<sequence length="259" mass="29869">MELEDIQSLTPEEKIPLDKVGIKGFKYPVTVLDQKKGFQHTVAEINLYVDLPSKFKGTHMSRFIEVLNEFGSEIHIKNVIKLLKRLREKLFSKSAHIEMYFPYFLEKKSPVSGIISVMEYEAFILASYSQRKRDLIVGVGVPVMTLCPCSKSISKYSAHNQRGKVTIKVRFKKFIWLEELIEIAESSASSPVYSLLKRPDEKFVTEKAYENPKFVEDVVRSVAKKLLEHPEITWFSVSAENFESIHAHNVYAFIERTKS</sequence>
<evidence type="ECO:0000313" key="4">
    <source>
        <dbReference type="EMBL" id="PMP97583.1"/>
    </source>
</evidence>
<dbReference type="EMBL" id="PNJD01000162">
    <property type="protein sequence ID" value="PMP97583.1"/>
    <property type="molecule type" value="Genomic_DNA"/>
</dbReference>
<evidence type="ECO:0000313" key="5">
    <source>
        <dbReference type="Proteomes" id="UP000235460"/>
    </source>
</evidence>
<dbReference type="Pfam" id="PF02649">
    <property type="entry name" value="GCHY-1"/>
    <property type="match status" value="1"/>
</dbReference>
<accession>A0A2N7QFF5</accession>
<comment type="caution">
    <text evidence="4">The sequence shown here is derived from an EMBL/GenBank/DDBJ whole genome shotgun (WGS) entry which is preliminary data.</text>
</comment>
<dbReference type="PANTHER" id="PTHR36445">
    <property type="entry name" value="GTP CYCLOHYDROLASE MPTA"/>
    <property type="match status" value="1"/>
</dbReference>
<dbReference type="NCBIfam" id="NF010200">
    <property type="entry name" value="PRK13674.1-1"/>
    <property type="match status" value="1"/>
</dbReference>
<evidence type="ECO:0000313" key="6">
    <source>
        <dbReference type="Proteomes" id="UP000235619"/>
    </source>
</evidence>
<dbReference type="EMBL" id="PNIK01000027">
    <property type="protein sequence ID" value="PMP68240.1"/>
    <property type="molecule type" value="Genomic_DNA"/>
</dbReference>
<evidence type="ECO:0000313" key="3">
    <source>
        <dbReference type="EMBL" id="PMP68240.1"/>
    </source>
</evidence>